<reference evidence="15" key="1">
    <citation type="submission" date="2011-12" db="EMBL/GenBank/DDBJ databases">
        <title>The Draft Genome of Lepisosteus oculatus.</title>
        <authorList>
            <consortium name="The Broad Institute Genome Assembly &amp; Analysis Group"/>
            <consortium name="Computational R&amp;D Group"/>
            <consortium name="and Sequencing Platform"/>
            <person name="Di Palma F."/>
            <person name="Alfoldi J."/>
            <person name="Johnson J."/>
            <person name="Berlin A."/>
            <person name="Gnerre S."/>
            <person name="Jaffe D."/>
            <person name="MacCallum I."/>
            <person name="Young S."/>
            <person name="Walker B.J."/>
            <person name="Lander E.S."/>
            <person name="Lindblad-Toh K."/>
        </authorList>
    </citation>
    <scope>NUCLEOTIDE SEQUENCE [LARGE SCALE GENOMIC DNA]</scope>
</reference>
<dbReference type="Pfam" id="PF00001">
    <property type="entry name" value="7tm_1"/>
    <property type="match status" value="1"/>
</dbReference>
<dbReference type="GO" id="GO:0006935">
    <property type="term" value="P:chemotaxis"/>
    <property type="evidence" value="ECO:0007669"/>
    <property type="project" value="UniProtKB-KW"/>
</dbReference>
<dbReference type="Proteomes" id="UP000018468">
    <property type="component" value="Linkage group LG24"/>
</dbReference>
<dbReference type="InterPro" id="IPR000826">
    <property type="entry name" value="Formyl_rcpt-rel"/>
</dbReference>
<dbReference type="CDD" id="cd14974">
    <property type="entry name" value="7tmA_Anaphylatoxin_R-like"/>
    <property type="match status" value="1"/>
</dbReference>
<feature type="transmembrane region" description="Helical" evidence="12">
    <location>
        <begin position="31"/>
        <end position="51"/>
    </location>
</feature>
<evidence type="ECO:0000256" key="4">
    <source>
        <dbReference type="ARBA" id="ARBA00022989"/>
    </source>
</evidence>
<dbReference type="STRING" id="7918.ENSLOCP00000021780"/>
<dbReference type="FunCoup" id="W5NMC1">
    <property type="interactions" value="524"/>
</dbReference>
<evidence type="ECO:0000256" key="10">
    <source>
        <dbReference type="ARBA" id="ARBA00025736"/>
    </source>
</evidence>
<dbReference type="GO" id="GO:0007204">
    <property type="term" value="P:positive regulation of cytosolic calcium ion concentration"/>
    <property type="evidence" value="ECO:0000318"/>
    <property type="project" value="GO_Central"/>
</dbReference>
<keyword evidence="9 11" id="KW-0807">Transducer</keyword>
<dbReference type="HOGENOM" id="CLU_009579_8_0_1"/>
<dbReference type="Gene3D" id="1.20.1070.10">
    <property type="entry name" value="Rhodopsin 7-helix transmembrane proteins"/>
    <property type="match status" value="1"/>
</dbReference>
<evidence type="ECO:0000256" key="5">
    <source>
        <dbReference type="ARBA" id="ARBA00023040"/>
    </source>
</evidence>
<dbReference type="PANTHER" id="PTHR24225:SF48">
    <property type="entry name" value="C3A ANAPHYLATOXIN CHEMOTACTIC RECEPTOR-RELATED"/>
    <property type="match status" value="1"/>
</dbReference>
<reference evidence="14" key="2">
    <citation type="submission" date="2025-08" db="UniProtKB">
        <authorList>
            <consortium name="Ensembl"/>
        </authorList>
    </citation>
    <scope>IDENTIFICATION</scope>
</reference>
<evidence type="ECO:0000256" key="3">
    <source>
        <dbReference type="ARBA" id="ARBA00022692"/>
    </source>
</evidence>
<evidence type="ECO:0000256" key="1">
    <source>
        <dbReference type="ARBA" id="ARBA00004141"/>
    </source>
</evidence>
<evidence type="ECO:0000256" key="2">
    <source>
        <dbReference type="ARBA" id="ARBA00022500"/>
    </source>
</evidence>
<name>W5NMC1_LEPOC</name>
<comment type="similarity">
    <text evidence="10">Belongs to the chemokine-like receptor (CMKLR) family.</text>
</comment>
<evidence type="ECO:0000256" key="9">
    <source>
        <dbReference type="ARBA" id="ARBA00023224"/>
    </source>
</evidence>
<evidence type="ECO:0000256" key="11">
    <source>
        <dbReference type="RuleBase" id="RU000688"/>
    </source>
</evidence>
<dbReference type="PANTHER" id="PTHR24225">
    <property type="entry name" value="CHEMOTACTIC RECEPTOR"/>
    <property type="match status" value="1"/>
</dbReference>
<keyword evidence="4 12" id="KW-1133">Transmembrane helix</keyword>
<feature type="transmembrane region" description="Helical" evidence="12">
    <location>
        <begin position="104"/>
        <end position="122"/>
    </location>
</feature>
<organism evidence="14 15">
    <name type="scientific">Lepisosteus oculatus</name>
    <name type="common">Spotted gar</name>
    <dbReference type="NCBI Taxonomy" id="7918"/>
    <lineage>
        <taxon>Eukaryota</taxon>
        <taxon>Metazoa</taxon>
        <taxon>Chordata</taxon>
        <taxon>Craniata</taxon>
        <taxon>Vertebrata</taxon>
        <taxon>Euteleostomi</taxon>
        <taxon>Actinopterygii</taxon>
        <taxon>Neopterygii</taxon>
        <taxon>Holostei</taxon>
        <taxon>Semionotiformes</taxon>
        <taxon>Lepisosteidae</taxon>
        <taxon>Lepisosteus</taxon>
    </lineage>
</organism>
<dbReference type="GO" id="GO:0004875">
    <property type="term" value="F:complement receptor activity"/>
    <property type="evidence" value="ECO:0000318"/>
    <property type="project" value="GO_Central"/>
</dbReference>
<reference evidence="14" key="3">
    <citation type="submission" date="2025-09" db="UniProtKB">
        <authorList>
            <consortium name="Ensembl"/>
        </authorList>
    </citation>
    <scope>IDENTIFICATION</scope>
</reference>
<dbReference type="GO" id="GO:0002430">
    <property type="term" value="P:complement receptor mediated signaling pathway"/>
    <property type="evidence" value="ECO:0000318"/>
    <property type="project" value="GO_Central"/>
</dbReference>
<feature type="transmembrane region" description="Helical" evidence="12">
    <location>
        <begin position="277"/>
        <end position="294"/>
    </location>
</feature>
<evidence type="ECO:0000313" key="14">
    <source>
        <dbReference type="Ensembl" id="ENSLOCP00000021780.1"/>
    </source>
</evidence>
<dbReference type="eggNOG" id="KOG3656">
    <property type="taxonomic scope" value="Eukaryota"/>
</dbReference>
<comment type="similarity">
    <text evidence="11">Belongs to the G-protein coupled receptor 1 family.</text>
</comment>
<dbReference type="EMBL" id="AHAT01019574">
    <property type="status" value="NOT_ANNOTATED_CDS"/>
    <property type="molecule type" value="Genomic_DNA"/>
</dbReference>
<keyword evidence="5 11" id="KW-0297">G-protein coupled receptor</keyword>
<feature type="transmembrane region" description="Helical" evidence="12">
    <location>
        <begin position="236"/>
        <end position="257"/>
    </location>
</feature>
<dbReference type="InParanoid" id="W5NMC1"/>
<evidence type="ECO:0000256" key="7">
    <source>
        <dbReference type="ARBA" id="ARBA00023157"/>
    </source>
</evidence>
<feature type="domain" description="G-protein coupled receptors family 1 profile" evidence="13">
    <location>
        <begin position="44"/>
        <end position="289"/>
    </location>
</feature>
<evidence type="ECO:0000313" key="15">
    <source>
        <dbReference type="Proteomes" id="UP000018468"/>
    </source>
</evidence>
<dbReference type="OMA" id="DHWPFGI"/>
<evidence type="ECO:0000259" key="13">
    <source>
        <dbReference type="PROSITE" id="PS50262"/>
    </source>
</evidence>
<dbReference type="InterPro" id="IPR017452">
    <property type="entry name" value="GPCR_Rhodpsn_7TM"/>
</dbReference>
<dbReference type="GO" id="GO:0004930">
    <property type="term" value="F:G protein-coupled receptor activity"/>
    <property type="evidence" value="ECO:0000318"/>
    <property type="project" value="GO_Central"/>
</dbReference>
<dbReference type="Ensembl" id="ENSLOCT00000021817.1">
    <property type="protein sequence ID" value="ENSLOCP00000021780.1"/>
    <property type="gene ID" value="ENSLOCG00000017675.1"/>
</dbReference>
<dbReference type="GeneID" id="102691911"/>
<evidence type="ECO:0000256" key="8">
    <source>
        <dbReference type="ARBA" id="ARBA00023170"/>
    </source>
</evidence>
<dbReference type="GO" id="GO:0007200">
    <property type="term" value="P:phospholipase C-activating G protein-coupled receptor signaling pathway"/>
    <property type="evidence" value="ECO:0000318"/>
    <property type="project" value="GO_Central"/>
</dbReference>
<protein>
    <submittedName>
        <fullName evidence="14">Si:dkey-211g8.1</fullName>
    </submittedName>
</protein>
<sequence length="341" mass="38542">MDLNTSISTKVGLSKEKNEVDIDAIMEKVLIFLYSLTVILGICGNTMVIWVTGFRMRRAVTNVWLCNLAVADLIFCFTRTTSLIKNLFFSYWPFGSFLCKFNGFFKYANMFCSVFLLAVISLDRCISVLKPVRTRQRRTLPMATLTSVAVWALAVGFSLPYFIFRQTSPDPENGNLTKCSFDVPGSSGSETKLALYIVRFLCGFLLPFLVISISYTLAGCKLWQTRLSRKGKSLKLIMALVCAFFLCWAPYHFFLLAKMVNKKSMAVKIGLPLFKGLAYLNSCINPILYFCMGLDRNKRFNQSLSAVYRRALAEDSESSTMGRSIKRERDSIDNSLDVAEL</sequence>
<dbReference type="SUPFAM" id="SSF81321">
    <property type="entry name" value="Family A G protein-coupled receptor-like"/>
    <property type="match status" value="1"/>
</dbReference>
<dbReference type="PRINTS" id="PR00526">
    <property type="entry name" value="FMETLEUPHER"/>
</dbReference>
<accession>W5NMC1</accession>
<dbReference type="PROSITE" id="PS50262">
    <property type="entry name" value="G_PROTEIN_RECEP_F1_2"/>
    <property type="match status" value="1"/>
</dbReference>
<dbReference type="AlphaFoldDB" id="W5NMC1"/>
<dbReference type="GO" id="GO:0005886">
    <property type="term" value="C:plasma membrane"/>
    <property type="evidence" value="ECO:0000318"/>
    <property type="project" value="GO_Central"/>
</dbReference>
<feature type="transmembrane region" description="Helical" evidence="12">
    <location>
        <begin position="63"/>
        <end position="84"/>
    </location>
</feature>
<evidence type="ECO:0000256" key="12">
    <source>
        <dbReference type="SAM" id="Phobius"/>
    </source>
</evidence>
<keyword evidence="2" id="KW-0145">Chemotaxis</keyword>
<keyword evidence="7" id="KW-1015">Disulfide bond</keyword>
<keyword evidence="8 11" id="KW-0675">Receptor</keyword>
<dbReference type="InterPro" id="IPR000276">
    <property type="entry name" value="GPCR_Rhodpsn"/>
</dbReference>
<dbReference type="GO" id="GO:0006954">
    <property type="term" value="P:inflammatory response"/>
    <property type="evidence" value="ECO:0000318"/>
    <property type="project" value="GO_Central"/>
</dbReference>
<dbReference type="Bgee" id="ENSLOCG00000017675">
    <property type="expression patterns" value="Expressed in liver and 12 other cell types or tissues"/>
</dbReference>
<comment type="subcellular location">
    <subcellularLocation>
        <location evidence="1">Membrane</location>
        <topology evidence="1">Multi-pass membrane protein</topology>
    </subcellularLocation>
</comment>
<keyword evidence="3 11" id="KW-0812">Transmembrane</keyword>
<evidence type="ECO:0000256" key="6">
    <source>
        <dbReference type="ARBA" id="ARBA00023136"/>
    </source>
</evidence>
<dbReference type="CTD" id="102691911"/>
<proteinExistence type="inferred from homology"/>
<dbReference type="FunFam" id="1.20.1070.10:FF:000034">
    <property type="entry name" value="G-protein coupled receptor 1"/>
    <property type="match status" value="1"/>
</dbReference>
<feature type="transmembrane region" description="Helical" evidence="12">
    <location>
        <begin position="193"/>
        <end position="215"/>
    </location>
</feature>
<feature type="transmembrane region" description="Helical" evidence="12">
    <location>
        <begin position="143"/>
        <end position="164"/>
    </location>
</feature>
<keyword evidence="15" id="KW-1185">Reference proteome</keyword>
<dbReference type="PRINTS" id="PR00237">
    <property type="entry name" value="GPCRRHODOPSN"/>
</dbReference>
<dbReference type="OrthoDB" id="10044919at2759"/>
<dbReference type="PROSITE" id="PS00237">
    <property type="entry name" value="G_PROTEIN_RECEP_F1_1"/>
    <property type="match status" value="1"/>
</dbReference>
<dbReference type="GeneTree" id="ENSGT01020000230438"/>
<keyword evidence="6 12" id="KW-0472">Membrane</keyword>